<dbReference type="InterPro" id="IPR029058">
    <property type="entry name" value="AB_hydrolase_fold"/>
</dbReference>
<comment type="caution">
    <text evidence="4">The sequence shown here is derived from an EMBL/GenBank/DDBJ whole genome shotgun (WGS) entry which is preliminary data.</text>
</comment>
<dbReference type="PRINTS" id="PR00111">
    <property type="entry name" value="ABHYDROLASE"/>
</dbReference>
<organism evidence="4 5">
    <name type="scientific">Nocardioides aquiterrae</name>
    <dbReference type="NCBI Taxonomy" id="203799"/>
    <lineage>
        <taxon>Bacteria</taxon>
        <taxon>Bacillati</taxon>
        <taxon>Actinomycetota</taxon>
        <taxon>Actinomycetes</taxon>
        <taxon>Propionibacteriales</taxon>
        <taxon>Nocardioidaceae</taxon>
        <taxon>Nocardioides</taxon>
    </lineage>
</organism>
<evidence type="ECO:0000313" key="5">
    <source>
        <dbReference type="Proteomes" id="UP001499979"/>
    </source>
</evidence>
<dbReference type="PANTHER" id="PTHR43248">
    <property type="entry name" value="2-SUCCINYL-6-HYDROXY-2,4-CYCLOHEXADIENE-1-CARBOXYLATE SYNTHASE"/>
    <property type="match status" value="1"/>
</dbReference>
<dbReference type="Gene3D" id="3.40.50.1820">
    <property type="entry name" value="alpha/beta hydrolase"/>
    <property type="match status" value="1"/>
</dbReference>
<dbReference type="Proteomes" id="UP001499979">
    <property type="component" value="Unassembled WGS sequence"/>
</dbReference>
<dbReference type="Pfam" id="PF00561">
    <property type="entry name" value="Abhydrolase_1"/>
    <property type="match status" value="1"/>
</dbReference>
<gene>
    <name evidence="4" type="ORF">GCM10009606_20050</name>
</gene>
<evidence type="ECO:0000313" key="4">
    <source>
        <dbReference type="EMBL" id="GAA1140479.1"/>
    </source>
</evidence>
<dbReference type="EMBL" id="BAAAJE010000006">
    <property type="protein sequence ID" value="GAA1140479.1"/>
    <property type="molecule type" value="Genomic_DNA"/>
</dbReference>
<sequence>MGLHTTVVGQGPDVVVLSGGPGCINYLASDDLAPRGMRAWFPDPRGVGRSPGGPHSMAEAVADLEEVRRSAGVERWVVLGHSWGGDLAVRYALDHPESVSRIVAIAGTGVQKDRTWQRTYESLRDTEPDLPIEWVPAVHAALRASFTEWIHEPDLLRRLADSPVPMTFLAAEHDIRPS</sequence>
<dbReference type="PRINTS" id="PR00793">
    <property type="entry name" value="PROAMNOPTASE"/>
</dbReference>
<protein>
    <recommendedName>
        <fullName evidence="3">AB hydrolase-1 domain-containing protein</fullName>
    </recommendedName>
</protein>
<feature type="domain" description="AB hydrolase-1" evidence="3">
    <location>
        <begin position="14"/>
        <end position="124"/>
    </location>
</feature>
<evidence type="ECO:0000256" key="1">
    <source>
        <dbReference type="ARBA" id="ARBA00010088"/>
    </source>
</evidence>
<dbReference type="InterPro" id="IPR002410">
    <property type="entry name" value="Peptidase_S33"/>
</dbReference>
<dbReference type="InterPro" id="IPR051601">
    <property type="entry name" value="Serine_prot/Carboxylest_S33"/>
</dbReference>
<proteinExistence type="inferred from homology"/>
<keyword evidence="5" id="KW-1185">Reference proteome</keyword>
<dbReference type="InterPro" id="IPR000073">
    <property type="entry name" value="AB_hydrolase_1"/>
</dbReference>
<evidence type="ECO:0000256" key="2">
    <source>
        <dbReference type="ARBA" id="ARBA00022801"/>
    </source>
</evidence>
<accession>A0ABN1UCP1</accession>
<evidence type="ECO:0000259" key="3">
    <source>
        <dbReference type="Pfam" id="PF00561"/>
    </source>
</evidence>
<dbReference type="RefSeq" id="WP_343907372.1">
    <property type="nucleotide sequence ID" value="NZ_BAAAJE010000006.1"/>
</dbReference>
<keyword evidence="2" id="KW-0378">Hydrolase</keyword>
<dbReference type="SUPFAM" id="SSF53474">
    <property type="entry name" value="alpha/beta-Hydrolases"/>
    <property type="match status" value="1"/>
</dbReference>
<name>A0ABN1UCP1_9ACTN</name>
<comment type="similarity">
    <text evidence="1">Belongs to the peptidase S33 family.</text>
</comment>
<reference evidence="4 5" key="1">
    <citation type="journal article" date="2019" name="Int. J. Syst. Evol. Microbiol.">
        <title>The Global Catalogue of Microorganisms (GCM) 10K type strain sequencing project: providing services to taxonomists for standard genome sequencing and annotation.</title>
        <authorList>
            <consortium name="The Broad Institute Genomics Platform"/>
            <consortium name="The Broad Institute Genome Sequencing Center for Infectious Disease"/>
            <person name="Wu L."/>
            <person name="Ma J."/>
        </authorList>
    </citation>
    <scope>NUCLEOTIDE SEQUENCE [LARGE SCALE GENOMIC DNA]</scope>
    <source>
        <strain evidence="4 5">JCM 11813</strain>
    </source>
</reference>